<proteinExistence type="predicted"/>
<evidence type="ECO:0000313" key="2">
    <source>
        <dbReference type="EMBL" id="KZV51508.1"/>
    </source>
</evidence>
<accession>A0A2Z7CXN2</accession>
<gene>
    <name evidence="2" type="ORF">F511_31875</name>
</gene>
<feature type="region of interest" description="Disordered" evidence="1">
    <location>
        <begin position="170"/>
        <end position="192"/>
    </location>
</feature>
<organism evidence="2 3">
    <name type="scientific">Dorcoceras hygrometricum</name>
    <dbReference type="NCBI Taxonomy" id="472368"/>
    <lineage>
        <taxon>Eukaryota</taxon>
        <taxon>Viridiplantae</taxon>
        <taxon>Streptophyta</taxon>
        <taxon>Embryophyta</taxon>
        <taxon>Tracheophyta</taxon>
        <taxon>Spermatophyta</taxon>
        <taxon>Magnoliopsida</taxon>
        <taxon>eudicotyledons</taxon>
        <taxon>Gunneridae</taxon>
        <taxon>Pentapetalae</taxon>
        <taxon>asterids</taxon>
        <taxon>lamiids</taxon>
        <taxon>Lamiales</taxon>
        <taxon>Gesneriaceae</taxon>
        <taxon>Didymocarpoideae</taxon>
        <taxon>Trichosporeae</taxon>
        <taxon>Loxocarpinae</taxon>
        <taxon>Dorcoceras</taxon>
    </lineage>
</organism>
<keyword evidence="2" id="KW-0418">Kinase</keyword>
<evidence type="ECO:0000313" key="3">
    <source>
        <dbReference type="Proteomes" id="UP000250235"/>
    </source>
</evidence>
<name>A0A2Z7CXN2_9LAMI</name>
<evidence type="ECO:0000256" key="1">
    <source>
        <dbReference type="SAM" id="MobiDB-lite"/>
    </source>
</evidence>
<protein>
    <submittedName>
        <fullName evidence="2">Kinase</fullName>
    </submittedName>
</protein>
<reference evidence="2 3" key="1">
    <citation type="journal article" date="2015" name="Proc. Natl. Acad. Sci. U.S.A.">
        <title>The resurrection genome of Boea hygrometrica: A blueprint for survival of dehydration.</title>
        <authorList>
            <person name="Xiao L."/>
            <person name="Yang G."/>
            <person name="Zhang L."/>
            <person name="Yang X."/>
            <person name="Zhao S."/>
            <person name="Ji Z."/>
            <person name="Zhou Q."/>
            <person name="Hu M."/>
            <person name="Wang Y."/>
            <person name="Chen M."/>
            <person name="Xu Y."/>
            <person name="Jin H."/>
            <person name="Xiao X."/>
            <person name="Hu G."/>
            <person name="Bao F."/>
            <person name="Hu Y."/>
            <person name="Wan P."/>
            <person name="Li L."/>
            <person name="Deng X."/>
            <person name="Kuang T."/>
            <person name="Xiang C."/>
            <person name="Zhu J.K."/>
            <person name="Oliver M.J."/>
            <person name="He Y."/>
        </authorList>
    </citation>
    <scope>NUCLEOTIDE SEQUENCE [LARGE SCALE GENOMIC DNA]</scope>
    <source>
        <strain evidence="3">cv. XS01</strain>
    </source>
</reference>
<feature type="region of interest" description="Disordered" evidence="1">
    <location>
        <begin position="89"/>
        <end position="110"/>
    </location>
</feature>
<keyword evidence="2" id="KW-0808">Transferase</keyword>
<keyword evidence="3" id="KW-1185">Reference proteome</keyword>
<dbReference type="AlphaFoldDB" id="A0A2Z7CXN2"/>
<dbReference type="Proteomes" id="UP000250235">
    <property type="component" value="Unassembled WGS sequence"/>
</dbReference>
<dbReference type="EMBL" id="KQ991610">
    <property type="protein sequence ID" value="KZV51508.1"/>
    <property type="molecule type" value="Genomic_DNA"/>
</dbReference>
<sequence>MRCRLHVCSTVLHAVRAPMRNVCTRGGGNLHDLLSQAAARKAACGVVAAARTAACGVVAAARLAPTNSTGNAGSIDVHQLLMKASIKPKNSSGRLGQARKNPRIQKSPPHFCPETATRAMRCRLHVCSTVLHAVRAPMRNVCTRGGGNLHDLLSQNAIQAEFGVLTDPSHGSDTTVGVAVDPDLAPGAQRKN</sequence>
<dbReference type="GO" id="GO:0016301">
    <property type="term" value="F:kinase activity"/>
    <property type="evidence" value="ECO:0007669"/>
    <property type="project" value="UniProtKB-KW"/>
</dbReference>